<keyword evidence="1" id="KW-1133">Transmembrane helix</keyword>
<sequence>MYYALISRVVLYLWMLFERPVRVRIIEDMGVELIGSVHSLREAARDVLIEVGRFSPDYVCIELFEPLQPTRSIELELVRKRYPDRIVCIDRSIDVTVSRYYSGTSPAVFLSEALVRYFFLPFNVLSTFAFNLRPGIFKKMTGGRFFTFGWSERDTIAYIYERDEYMAGTLAKLIRSGELRGKCAVLVGRRHVPGMTCILKAFHTTGDIGSYYAGGRMHDLFSLEELNMPYTLSYEQSKRNFTVNRITEAILKTVFLLAYVFILFLIIAAILLIATAILLTVLK</sequence>
<proteinExistence type="predicted"/>
<evidence type="ECO:0000256" key="1">
    <source>
        <dbReference type="SAM" id="Phobius"/>
    </source>
</evidence>
<keyword evidence="3" id="KW-1185">Reference proteome</keyword>
<dbReference type="EMBL" id="AP011532">
    <property type="protein sequence ID" value="BAI61920.1"/>
    <property type="molecule type" value="Genomic_DNA"/>
</dbReference>
<feature type="transmembrane region" description="Helical" evidence="1">
    <location>
        <begin position="254"/>
        <end position="282"/>
    </location>
</feature>
<organism evidence="2 3">
    <name type="scientific">Methanocella paludicola (strain DSM 17711 / JCM 13418 / NBRC 101707 / SANAE)</name>
    <dbReference type="NCBI Taxonomy" id="304371"/>
    <lineage>
        <taxon>Archaea</taxon>
        <taxon>Methanobacteriati</taxon>
        <taxon>Methanobacteriota</taxon>
        <taxon>Stenosarchaea group</taxon>
        <taxon>Methanomicrobia</taxon>
        <taxon>Methanocellales</taxon>
        <taxon>Methanocellaceae</taxon>
        <taxon>Methanocella</taxon>
    </lineage>
</organism>
<reference evidence="3" key="3">
    <citation type="journal article" date="2011" name="PLoS ONE">
        <title>Genome sequence of a mesophilic hydrogenotrophic methanogen Methanocella paludicola, the first cultivated representative of the order Methanocellales.</title>
        <authorList>
            <person name="Sakai S."/>
            <person name="Takaki Y."/>
            <person name="Shimamura S."/>
            <person name="Sekine M."/>
            <person name="Tajima T."/>
            <person name="Kosugi H."/>
            <person name="Ichikawa N."/>
            <person name="Tasumi E."/>
            <person name="Hiraki A.T."/>
            <person name="Shimizu A."/>
            <person name="Kato Y."/>
            <person name="Nishiko R."/>
            <person name="Mori K."/>
            <person name="Fujita N."/>
            <person name="Imachi H."/>
            <person name="Takai K."/>
        </authorList>
    </citation>
    <scope>NUCLEOTIDE SEQUENCE [LARGE SCALE GENOMIC DNA]</scope>
    <source>
        <strain evidence="3">DSM 17711 / JCM 13418 / NBRC 101707 / SANAE</strain>
    </source>
</reference>
<dbReference type="STRING" id="304371.MCP_1848"/>
<dbReference type="KEGG" id="mpd:MCP_1848"/>
<gene>
    <name evidence="2" type="ordered locus">MCP_1848</name>
</gene>
<dbReference type="AlphaFoldDB" id="D1YZP8"/>
<dbReference type="InParanoid" id="D1YZP8"/>
<protein>
    <submittedName>
        <fullName evidence="2">Uncharacterized protein</fullName>
    </submittedName>
</protein>
<dbReference type="Proteomes" id="UP000001882">
    <property type="component" value="Chromosome"/>
</dbReference>
<name>D1YZP8_METPS</name>
<accession>D1YZP8</accession>
<evidence type="ECO:0000313" key="3">
    <source>
        <dbReference type="Proteomes" id="UP000001882"/>
    </source>
</evidence>
<reference evidence="2 3" key="1">
    <citation type="journal article" date="2007" name="Appl. Environ. Microbiol.">
        <title>Isolation of key methanogens for global methane emission from rice paddy fields: a novel isolate affiliated with the clone cluster rice cluster I.</title>
        <authorList>
            <person name="Sakai S."/>
            <person name="Imachi H."/>
            <person name="Sekiguchi Y."/>
            <person name="Ohashi A."/>
            <person name="Harada H."/>
            <person name="Kamagata Y."/>
        </authorList>
    </citation>
    <scope>NUCLEOTIDE SEQUENCE [LARGE SCALE GENOMIC DNA]</scope>
    <source>
        <strain evidence="3">DSM 17711 / JCM 13418 / NBRC 101707 / SANAE</strain>
    </source>
</reference>
<dbReference type="eggNOG" id="arCOG13236">
    <property type="taxonomic scope" value="Archaea"/>
</dbReference>
<keyword evidence="1" id="KW-0472">Membrane</keyword>
<reference evidence="2 3" key="2">
    <citation type="journal article" date="2008" name="Int. J. Syst. Evol. Microbiol.">
        <title>Methanocella paludicola gen. nov., sp. nov., a methane-producing archaeon, the first isolate of the lineage 'Rice Cluster I', and proposal of the new archaeal order Methanocellales ord. nov.</title>
        <authorList>
            <person name="Sakai S."/>
            <person name="Imachi H."/>
            <person name="Hanada S."/>
            <person name="Ohashi A."/>
            <person name="Harada H."/>
            <person name="Kamagata Y."/>
        </authorList>
    </citation>
    <scope>NUCLEOTIDE SEQUENCE [LARGE SCALE GENOMIC DNA]</scope>
    <source>
        <strain evidence="3">DSM 17711 / JCM 13418 / NBRC 101707 / SANAE</strain>
    </source>
</reference>
<evidence type="ECO:0000313" key="2">
    <source>
        <dbReference type="EMBL" id="BAI61920.1"/>
    </source>
</evidence>
<keyword evidence="1" id="KW-0812">Transmembrane</keyword>